<reference evidence="5 6" key="1">
    <citation type="submission" date="2019-04" db="EMBL/GenBank/DDBJ databases">
        <title>Friends and foes A comparative genomics study of 23 Aspergillus species from section Flavi.</title>
        <authorList>
            <consortium name="DOE Joint Genome Institute"/>
            <person name="Kjaerbolling I."/>
            <person name="Vesth T."/>
            <person name="Frisvad J.C."/>
            <person name="Nybo J.L."/>
            <person name="Theobald S."/>
            <person name="Kildgaard S."/>
            <person name="Isbrandt T."/>
            <person name="Kuo A."/>
            <person name="Sato A."/>
            <person name="Lyhne E.K."/>
            <person name="Kogle M.E."/>
            <person name="Wiebenga A."/>
            <person name="Kun R.S."/>
            <person name="Lubbers R.J."/>
            <person name="Makela M.R."/>
            <person name="Barry K."/>
            <person name="Chovatia M."/>
            <person name="Clum A."/>
            <person name="Daum C."/>
            <person name="Haridas S."/>
            <person name="He G."/>
            <person name="LaButti K."/>
            <person name="Lipzen A."/>
            <person name="Mondo S."/>
            <person name="Riley R."/>
            <person name="Salamov A."/>
            <person name="Simmons B.A."/>
            <person name="Magnuson J.K."/>
            <person name="Henrissat B."/>
            <person name="Mortensen U.H."/>
            <person name="Larsen T.O."/>
            <person name="Devries R.P."/>
            <person name="Grigoriev I.V."/>
            <person name="Machida M."/>
            <person name="Baker S.E."/>
            <person name="Andersen M.R."/>
        </authorList>
    </citation>
    <scope>NUCLEOTIDE SEQUENCE [LARGE SCALE GENOMIC DNA]</scope>
    <source>
        <strain evidence="5 6">IBT 18842</strain>
    </source>
</reference>
<dbReference type="GO" id="GO:0097237">
    <property type="term" value="P:cellular response to toxic substance"/>
    <property type="evidence" value="ECO:0007669"/>
    <property type="project" value="UniProtKB-ARBA"/>
</dbReference>
<accession>A0A5N6U2T1</accession>
<dbReference type="PRINTS" id="PR00469">
    <property type="entry name" value="PNDRDTASEII"/>
</dbReference>
<gene>
    <name evidence="5" type="ORF">BDV25DRAFT_169722</name>
</gene>
<evidence type="ECO:0000256" key="2">
    <source>
        <dbReference type="ARBA" id="ARBA00022630"/>
    </source>
</evidence>
<evidence type="ECO:0000313" key="6">
    <source>
        <dbReference type="Proteomes" id="UP000325780"/>
    </source>
</evidence>
<dbReference type="GO" id="GO:0016491">
    <property type="term" value="F:oxidoreductase activity"/>
    <property type="evidence" value="ECO:0007669"/>
    <property type="project" value="UniProtKB-KW"/>
</dbReference>
<dbReference type="InterPro" id="IPR036188">
    <property type="entry name" value="FAD/NAD-bd_sf"/>
</dbReference>
<dbReference type="PANTHER" id="PTHR48105">
    <property type="entry name" value="THIOREDOXIN REDUCTASE 1-RELATED-RELATED"/>
    <property type="match status" value="1"/>
</dbReference>
<dbReference type="Pfam" id="PF07992">
    <property type="entry name" value="Pyr_redox_2"/>
    <property type="match status" value="1"/>
</dbReference>
<name>A0A5N6U2T1_ASPAV</name>
<dbReference type="InterPro" id="IPR023753">
    <property type="entry name" value="FAD/NAD-binding_dom"/>
</dbReference>
<comment type="similarity">
    <text evidence="1">Belongs to the class-II pyridine nucleotide-disulfide oxidoreductase family.</text>
</comment>
<feature type="domain" description="FAD/NAD(P)-binding" evidence="4">
    <location>
        <begin position="10"/>
        <end position="302"/>
    </location>
</feature>
<dbReference type="PRINTS" id="PR00368">
    <property type="entry name" value="FADPNR"/>
</dbReference>
<dbReference type="EMBL" id="ML742045">
    <property type="protein sequence ID" value="KAE8152953.1"/>
    <property type="molecule type" value="Genomic_DNA"/>
</dbReference>
<dbReference type="InterPro" id="IPR050097">
    <property type="entry name" value="Ferredoxin-NADP_redctase_2"/>
</dbReference>
<dbReference type="AlphaFoldDB" id="A0A5N6U2T1"/>
<evidence type="ECO:0000259" key="4">
    <source>
        <dbReference type="Pfam" id="PF07992"/>
    </source>
</evidence>
<keyword evidence="3" id="KW-0560">Oxidoreductase</keyword>
<sequence>MCDSSQSTADVLIIGGGPAGSNAAWELGQAHHRVALFNASVDRVDDADLSDRLTRPALDLLLHSRRKTPDVFHPFRQEIGNKSSNVSVHDHRIIQVRRLPTGWFQAEDDAGRVWTAKVLVLADGAEEILPDIEGYDSCWEQQRILGHPAEDERQSLSSNCLAVLAIGDLAELTMALHTVWQARQFAASVHVYTHGDEDLARALETRIAPDAGITIETTSIQSLQPGTDSPTQVIVHLANGTSIVESHVYHRPASQLQGPFARQLNLELTESGAIRISARVPYMTSVDGVYAGGDCASLGQRTLFKALAMGQGLAAAVAARLERGKWGNAAEESESGV</sequence>
<dbReference type="Proteomes" id="UP000325780">
    <property type="component" value="Unassembled WGS sequence"/>
</dbReference>
<proteinExistence type="inferred from homology"/>
<keyword evidence="6" id="KW-1185">Reference proteome</keyword>
<evidence type="ECO:0000256" key="3">
    <source>
        <dbReference type="ARBA" id="ARBA00023002"/>
    </source>
</evidence>
<organism evidence="5 6">
    <name type="scientific">Aspergillus avenaceus</name>
    <dbReference type="NCBI Taxonomy" id="36643"/>
    <lineage>
        <taxon>Eukaryota</taxon>
        <taxon>Fungi</taxon>
        <taxon>Dikarya</taxon>
        <taxon>Ascomycota</taxon>
        <taxon>Pezizomycotina</taxon>
        <taxon>Eurotiomycetes</taxon>
        <taxon>Eurotiomycetidae</taxon>
        <taxon>Eurotiales</taxon>
        <taxon>Aspergillaceae</taxon>
        <taxon>Aspergillus</taxon>
        <taxon>Aspergillus subgen. Circumdati</taxon>
    </lineage>
</organism>
<evidence type="ECO:0000313" key="5">
    <source>
        <dbReference type="EMBL" id="KAE8152953.1"/>
    </source>
</evidence>
<dbReference type="Gene3D" id="3.50.50.60">
    <property type="entry name" value="FAD/NAD(P)-binding domain"/>
    <property type="match status" value="2"/>
</dbReference>
<keyword evidence="2" id="KW-0285">Flavoprotein</keyword>
<dbReference type="OrthoDB" id="4170670at2759"/>
<dbReference type="SUPFAM" id="SSF51905">
    <property type="entry name" value="FAD/NAD(P)-binding domain"/>
    <property type="match status" value="1"/>
</dbReference>
<evidence type="ECO:0000256" key="1">
    <source>
        <dbReference type="ARBA" id="ARBA00009333"/>
    </source>
</evidence>
<protein>
    <recommendedName>
        <fullName evidence="4">FAD/NAD(P)-binding domain-containing protein</fullName>
    </recommendedName>
</protein>